<dbReference type="EMBL" id="DSGB01000003">
    <property type="protein sequence ID" value="HER95304.1"/>
    <property type="molecule type" value="Genomic_DNA"/>
</dbReference>
<dbReference type="Pfam" id="PF20391">
    <property type="entry name" value="DUF6686"/>
    <property type="match status" value="1"/>
</dbReference>
<gene>
    <name evidence="1" type="ORF">ENO59_02120</name>
</gene>
<organism evidence="1">
    <name type="scientific">Rhodothermus marinus</name>
    <name type="common">Rhodothermus obamensis</name>
    <dbReference type="NCBI Taxonomy" id="29549"/>
    <lineage>
        <taxon>Bacteria</taxon>
        <taxon>Pseudomonadati</taxon>
        <taxon>Rhodothermota</taxon>
        <taxon>Rhodothermia</taxon>
        <taxon>Rhodothermales</taxon>
        <taxon>Rhodothermaceae</taxon>
        <taxon>Rhodothermus</taxon>
    </lineage>
</organism>
<protein>
    <submittedName>
        <fullName evidence="1">Uncharacterized protein</fullName>
    </submittedName>
</protein>
<evidence type="ECO:0000313" key="1">
    <source>
        <dbReference type="EMBL" id="HER95304.1"/>
    </source>
</evidence>
<dbReference type="AlphaFoldDB" id="A0A7V2F5A1"/>
<name>A0A7V2F5A1_RHOMR</name>
<dbReference type="InterPro" id="IPR046508">
    <property type="entry name" value="DUF6686"/>
</dbReference>
<accession>A0A7V2F5A1</accession>
<sequence length="113" mass="12704">MPGVFEGPYLFQTPQGYVLRCACCGRFEIGFGRLLLQLPPAQFALLCQRVKTLAAEAWKTDRLCLMSLVGRTEGSRVYYTFSRAELMELRTLLEGAQAMLALETLLRQTLHSA</sequence>
<reference evidence="1" key="1">
    <citation type="journal article" date="2020" name="mSystems">
        <title>Genome- and Community-Level Interaction Insights into Carbon Utilization and Element Cycling Functions of Hydrothermarchaeota in Hydrothermal Sediment.</title>
        <authorList>
            <person name="Zhou Z."/>
            <person name="Liu Y."/>
            <person name="Xu W."/>
            <person name="Pan J."/>
            <person name="Luo Z.H."/>
            <person name="Li M."/>
        </authorList>
    </citation>
    <scope>NUCLEOTIDE SEQUENCE [LARGE SCALE GENOMIC DNA]</scope>
    <source>
        <strain evidence="1">SpSt-143</strain>
    </source>
</reference>
<proteinExistence type="predicted"/>
<comment type="caution">
    <text evidence="1">The sequence shown here is derived from an EMBL/GenBank/DDBJ whole genome shotgun (WGS) entry which is preliminary data.</text>
</comment>